<reference evidence="1" key="1">
    <citation type="submission" date="2020-11" db="EMBL/GenBank/DDBJ databases">
        <title>Connecting structure to function with the recovery of over 1000 high-quality activated sludge metagenome-assembled genomes encoding full-length rRNA genes using long-read sequencing.</title>
        <authorList>
            <person name="Singleton C.M."/>
            <person name="Petriglieri F."/>
            <person name="Kristensen J.M."/>
            <person name="Kirkegaard R.H."/>
            <person name="Michaelsen T.Y."/>
            <person name="Andersen M.H."/>
            <person name="Karst S.M."/>
            <person name="Dueholm M.S."/>
            <person name="Nielsen P.H."/>
            <person name="Albertsen M."/>
        </authorList>
    </citation>
    <scope>NUCLEOTIDE SEQUENCE</scope>
    <source>
        <strain evidence="1">Fred_18-Q3-R57-64_BAT3C.431</strain>
    </source>
</reference>
<proteinExistence type="predicted"/>
<name>A0A7T9DIW3_9ARCH</name>
<dbReference type="Proteomes" id="UP000596004">
    <property type="component" value="Chromosome"/>
</dbReference>
<dbReference type="AlphaFoldDB" id="A0A7T9DIW3"/>
<protein>
    <submittedName>
        <fullName evidence="1">Uncharacterized protein</fullName>
    </submittedName>
</protein>
<sequence>MATPNPASILQSAGFTVPEFARYVDKRGMVRFVKRSVGEKSVAAHGWREISRAEAERIHRANMELKKEYLKPRMKKYY</sequence>
<gene>
    <name evidence="1" type="ORF">IPJ89_03420</name>
</gene>
<organism evidence="1">
    <name type="scientific">Candidatus Iainarchaeum sp</name>
    <dbReference type="NCBI Taxonomy" id="3101447"/>
    <lineage>
        <taxon>Archaea</taxon>
        <taxon>Candidatus Iainarchaeota</taxon>
        <taxon>Candidatus Iainarchaeia</taxon>
        <taxon>Candidatus Iainarchaeales</taxon>
        <taxon>Candidatus Iainarchaeaceae</taxon>
        <taxon>Candidatus Iainarchaeum</taxon>
    </lineage>
</organism>
<accession>A0A7T9DIW3</accession>
<dbReference type="EMBL" id="CP064981">
    <property type="protein sequence ID" value="QQR92185.1"/>
    <property type="molecule type" value="Genomic_DNA"/>
</dbReference>
<evidence type="ECO:0000313" key="1">
    <source>
        <dbReference type="EMBL" id="QQR92185.1"/>
    </source>
</evidence>